<gene>
    <name evidence="1" type="ORF">AAFF_G00157920</name>
</gene>
<proteinExistence type="predicted"/>
<keyword evidence="2" id="KW-1185">Reference proteome</keyword>
<protein>
    <submittedName>
        <fullName evidence="1">Uncharacterized protein</fullName>
    </submittedName>
</protein>
<evidence type="ECO:0000313" key="2">
    <source>
        <dbReference type="Proteomes" id="UP001221898"/>
    </source>
</evidence>
<dbReference type="Proteomes" id="UP001221898">
    <property type="component" value="Unassembled WGS sequence"/>
</dbReference>
<comment type="caution">
    <text evidence="1">The sequence shown here is derived from an EMBL/GenBank/DDBJ whole genome shotgun (WGS) entry which is preliminary data.</text>
</comment>
<accession>A0AAD7W7P6</accession>
<organism evidence="1 2">
    <name type="scientific">Aldrovandia affinis</name>
    <dbReference type="NCBI Taxonomy" id="143900"/>
    <lineage>
        <taxon>Eukaryota</taxon>
        <taxon>Metazoa</taxon>
        <taxon>Chordata</taxon>
        <taxon>Craniata</taxon>
        <taxon>Vertebrata</taxon>
        <taxon>Euteleostomi</taxon>
        <taxon>Actinopterygii</taxon>
        <taxon>Neopterygii</taxon>
        <taxon>Teleostei</taxon>
        <taxon>Notacanthiformes</taxon>
        <taxon>Halosauridae</taxon>
        <taxon>Aldrovandia</taxon>
    </lineage>
</organism>
<sequence>MSHQDVMWAWGQVWTRRDFTSAWHNALLKGREAPRLRKYAAGRRGCLLPASLRHIQHDVCRDPPDPVGSTNEQ</sequence>
<reference evidence="1" key="1">
    <citation type="journal article" date="2023" name="Science">
        <title>Genome structures resolve the early diversification of teleost fishes.</title>
        <authorList>
            <person name="Parey E."/>
            <person name="Louis A."/>
            <person name="Montfort J."/>
            <person name="Bouchez O."/>
            <person name="Roques C."/>
            <person name="Iampietro C."/>
            <person name="Lluch J."/>
            <person name="Castinel A."/>
            <person name="Donnadieu C."/>
            <person name="Desvignes T."/>
            <person name="Floi Bucao C."/>
            <person name="Jouanno E."/>
            <person name="Wen M."/>
            <person name="Mejri S."/>
            <person name="Dirks R."/>
            <person name="Jansen H."/>
            <person name="Henkel C."/>
            <person name="Chen W.J."/>
            <person name="Zahm M."/>
            <person name="Cabau C."/>
            <person name="Klopp C."/>
            <person name="Thompson A.W."/>
            <person name="Robinson-Rechavi M."/>
            <person name="Braasch I."/>
            <person name="Lecointre G."/>
            <person name="Bobe J."/>
            <person name="Postlethwait J.H."/>
            <person name="Berthelot C."/>
            <person name="Roest Crollius H."/>
            <person name="Guiguen Y."/>
        </authorList>
    </citation>
    <scope>NUCLEOTIDE SEQUENCE</scope>
    <source>
        <strain evidence="1">NC1722</strain>
    </source>
</reference>
<evidence type="ECO:0000313" key="1">
    <source>
        <dbReference type="EMBL" id="KAJ8387296.1"/>
    </source>
</evidence>
<dbReference type="EMBL" id="JAINUG010000213">
    <property type="protein sequence ID" value="KAJ8387296.1"/>
    <property type="molecule type" value="Genomic_DNA"/>
</dbReference>
<name>A0AAD7W7P6_9TELE</name>
<dbReference type="AlphaFoldDB" id="A0AAD7W7P6"/>